<dbReference type="Proteomes" id="UP001497516">
    <property type="component" value="Chromosome 9"/>
</dbReference>
<dbReference type="EMBL" id="OZ034822">
    <property type="protein sequence ID" value="CAL1412511.1"/>
    <property type="molecule type" value="Genomic_DNA"/>
</dbReference>
<name>A0AAV2GP26_9ROSI</name>
<accession>A0AAV2GP26</accession>
<evidence type="ECO:0000313" key="1">
    <source>
        <dbReference type="EMBL" id="CAL1412511.1"/>
    </source>
</evidence>
<gene>
    <name evidence="1" type="ORF">LTRI10_LOCUS51802</name>
</gene>
<protein>
    <submittedName>
        <fullName evidence="1">Uncharacterized protein</fullName>
    </submittedName>
</protein>
<proteinExistence type="predicted"/>
<keyword evidence="2" id="KW-1185">Reference proteome</keyword>
<reference evidence="1 2" key="1">
    <citation type="submission" date="2024-04" db="EMBL/GenBank/DDBJ databases">
        <authorList>
            <person name="Fracassetti M."/>
        </authorList>
    </citation>
    <scope>NUCLEOTIDE SEQUENCE [LARGE SCALE GENOMIC DNA]</scope>
</reference>
<evidence type="ECO:0000313" key="2">
    <source>
        <dbReference type="Proteomes" id="UP001497516"/>
    </source>
</evidence>
<dbReference type="AlphaFoldDB" id="A0AAV2GP26"/>
<organism evidence="1 2">
    <name type="scientific">Linum trigynum</name>
    <dbReference type="NCBI Taxonomy" id="586398"/>
    <lineage>
        <taxon>Eukaryota</taxon>
        <taxon>Viridiplantae</taxon>
        <taxon>Streptophyta</taxon>
        <taxon>Embryophyta</taxon>
        <taxon>Tracheophyta</taxon>
        <taxon>Spermatophyta</taxon>
        <taxon>Magnoliopsida</taxon>
        <taxon>eudicotyledons</taxon>
        <taxon>Gunneridae</taxon>
        <taxon>Pentapetalae</taxon>
        <taxon>rosids</taxon>
        <taxon>fabids</taxon>
        <taxon>Malpighiales</taxon>
        <taxon>Linaceae</taxon>
        <taxon>Linum</taxon>
    </lineage>
</organism>
<sequence>MRVRNDKVSSIEKEPSLTCAFLSSNWRVVPFSPATGSHWNVMKNEEVVATAAATALSPGWRNGRREEGYAATNQSVNQRRVWGPEVCRGGRRSGRWSD</sequence>